<dbReference type="InterPro" id="IPR016163">
    <property type="entry name" value="Ald_DH_C"/>
</dbReference>
<keyword evidence="2" id="KW-0560">Oxidoreductase</keyword>
<evidence type="ECO:0000256" key="4">
    <source>
        <dbReference type="ARBA" id="ARBA00049194"/>
    </source>
</evidence>
<dbReference type="STRING" id="28094.SAMN06295900_106204"/>
<feature type="domain" description="Aldehyde dehydrogenase" evidence="5">
    <location>
        <begin position="15"/>
        <end position="469"/>
    </location>
</feature>
<dbReference type="RefSeq" id="WP_085227892.1">
    <property type="nucleotide sequence ID" value="NZ_BSQD01000006.1"/>
</dbReference>
<evidence type="ECO:0000313" key="6">
    <source>
        <dbReference type="EMBL" id="SMF38933.1"/>
    </source>
</evidence>
<dbReference type="Gene3D" id="3.40.309.10">
    <property type="entry name" value="Aldehyde Dehydrogenase, Chain A, domain 2"/>
    <property type="match status" value="1"/>
</dbReference>
<dbReference type="EC" id="1.2.1.3" evidence="3"/>
<dbReference type="CDD" id="cd07138">
    <property type="entry name" value="ALDH_CddD_SSP0762"/>
    <property type="match status" value="1"/>
</dbReference>
<proteinExistence type="inferred from homology"/>
<evidence type="ECO:0000259" key="5">
    <source>
        <dbReference type="Pfam" id="PF00171"/>
    </source>
</evidence>
<dbReference type="EMBL" id="FXAH01000006">
    <property type="protein sequence ID" value="SMF38933.1"/>
    <property type="molecule type" value="Genomic_DNA"/>
</dbReference>
<evidence type="ECO:0000313" key="7">
    <source>
        <dbReference type="Proteomes" id="UP000192911"/>
    </source>
</evidence>
<gene>
    <name evidence="6" type="ORF">SAMN06295900_106204</name>
</gene>
<dbReference type="OrthoDB" id="6187633at2"/>
<dbReference type="FunFam" id="3.40.605.10:FF:000007">
    <property type="entry name" value="NAD/NADP-dependent betaine aldehyde dehydrogenase"/>
    <property type="match status" value="1"/>
</dbReference>
<dbReference type="Pfam" id="PF00171">
    <property type="entry name" value="Aldedh"/>
    <property type="match status" value="1"/>
</dbReference>
<dbReference type="PROSITE" id="PS00070">
    <property type="entry name" value="ALDEHYDE_DEHYDR_CYS"/>
    <property type="match status" value="1"/>
</dbReference>
<name>A0A1X7ERX4_TRICW</name>
<evidence type="ECO:0000256" key="1">
    <source>
        <dbReference type="ARBA" id="ARBA00009986"/>
    </source>
</evidence>
<dbReference type="Proteomes" id="UP000192911">
    <property type="component" value="Unassembled WGS sequence"/>
</dbReference>
<dbReference type="InterPro" id="IPR015590">
    <property type="entry name" value="Aldehyde_DH_dom"/>
</dbReference>
<comment type="similarity">
    <text evidence="1">Belongs to the aldehyde dehydrogenase family.</text>
</comment>
<dbReference type="SUPFAM" id="SSF53720">
    <property type="entry name" value="ALDH-like"/>
    <property type="match status" value="1"/>
</dbReference>
<reference evidence="7" key="1">
    <citation type="submission" date="2017-04" db="EMBL/GenBank/DDBJ databases">
        <authorList>
            <person name="Varghese N."/>
            <person name="Submissions S."/>
        </authorList>
    </citation>
    <scope>NUCLEOTIDE SEQUENCE [LARGE SCALE GENOMIC DNA]</scope>
    <source>
        <strain evidence="7">Ballard 720</strain>
    </source>
</reference>
<dbReference type="InterPro" id="IPR016161">
    <property type="entry name" value="Ald_DH/histidinol_DH"/>
</dbReference>
<dbReference type="Gene3D" id="3.40.605.10">
    <property type="entry name" value="Aldehyde Dehydrogenase, Chain A, domain 1"/>
    <property type="match status" value="1"/>
</dbReference>
<dbReference type="GeneID" id="95550586"/>
<keyword evidence="7" id="KW-1185">Reference proteome</keyword>
<dbReference type="InterPro" id="IPR016162">
    <property type="entry name" value="Ald_DH_N"/>
</dbReference>
<dbReference type="InterPro" id="IPR016160">
    <property type="entry name" value="Ald_DH_CS_CYS"/>
</dbReference>
<dbReference type="PANTHER" id="PTHR42804:SF1">
    <property type="entry name" value="ALDEHYDE DEHYDROGENASE-RELATED"/>
    <property type="match status" value="1"/>
</dbReference>
<protein>
    <recommendedName>
        <fullName evidence="3">aldehyde dehydrogenase (NAD(+))</fullName>
        <ecNumber evidence="3">1.2.1.3</ecNumber>
    </recommendedName>
</protein>
<comment type="catalytic activity">
    <reaction evidence="4">
        <text>an aldehyde + NAD(+) + H2O = a carboxylate + NADH + 2 H(+)</text>
        <dbReference type="Rhea" id="RHEA:16185"/>
        <dbReference type="ChEBI" id="CHEBI:15377"/>
        <dbReference type="ChEBI" id="CHEBI:15378"/>
        <dbReference type="ChEBI" id="CHEBI:17478"/>
        <dbReference type="ChEBI" id="CHEBI:29067"/>
        <dbReference type="ChEBI" id="CHEBI:57540"/>
        <dbReference type="ChEBI" id="CHEBI:57945"/>
        <dbReference type="EC" id="1.2.1.3"/>
    </reaction>
</comment>
<dbReference type="GO" id="GO:0004029">
    <property type="term" value="F:aldehyde dehydrogenase (NAD+) activity"/>
    <property type="evidence" value="ECO:0007669"/>
    <property type="project" value="UniProtKB-EC"/>
</dbReference>
<sequence>MKNALKFYIDGAWSAPAGDARLPVIDPCTEAPFAEVALGEARDVDRAVAAAKRAFPTFALTDPAERIALVRRILDVYLTRSDEIADTISREIGAPRQLARDWQAGLGRRHLEELLRTCETFAWRRQKGTTLVCYEPVGVAALITPWNWPINQIVCKVAPALVAGCTMVLKPSEVSPLNAVLFAEVLEEAGVPAGVFNLVHGDGPTVGARLCAHPDVDMVSFTGSTRAGVQVATLAAPTVKRVHQELGGKSANLLLDDVDFDAAVTRGVNSCFNNSGQSCNAPTRMLVPAARHGEAVEIARRAATAHCVGPADAPETTMGPVVSHVQFERVQRLIAAGIDEGATLVAGGLGRPEGLERGYYVRPTVFADVRPDMAVAREEIFGPVLSILPYRDEEDAIAIANDSPYGLAAYVQSRDLDRARRVAFRLRAGSIHLNYPAWDPGAPFGGYKQSGNGREYGEWGLESFLEVKGVIGHGG</sequence>
<organism evidence="6 7">
    <name type="scientific">Trinickia caryophylli</name>
    <name type="common">Paraburkholderia caryophylli</name>
    <dbReference type="NCBI Taxonomy" id="28094"/>
    <lineage>
        <taxon>Bacteria</taxon>
        <taxon>Pseudomonadati</taxon>
        <taxon>Pseudomonadota</taxon>
        <taxon>Betaproteobacteria</taxon>
        <taxon>Burkholderiales</taxon>
        <taxon>Burkholderiaceae</taxon>
        <taxon>Trinickia</taxon>
    </lineage>
</organism>
<dbReference type="AlphaFoldDB" id="A0A1X7ERX4"/>
<dbReference type="PANTHER" id="PTHR42804">
    <property type="entry name" value="ALDEHYDE DEHYDROGENASE"/>
    <property type="match status" value="1"/>
</dbReference>
<evidence type="ECO:0000256" key="2">
    <source>
        <dbReference type="ARBA" id="ARBA00023002"/>
    </source>
</evidence>
<accession>A0A1X7ERX4</accession>
<evidence type="ECO:0000256" key="3">
    <source>
        <dbReference type="ARBA" id="ARBA00024226"/>
    </source>
</evidence>